<evidence type="ECO:0000256" key="1">
    <source>
        <dbReference type="SAM" id="MobiDB-lite"/>
    </source>
</evidence>
<evidence type="ECO:0000259" key="2">
    <source>
        <dbReference type="Pfam" id="PF00134"/>
    </source>
</evidence>
<sequence>MSKSSVVSCLPDSPETLSPSPSPHPENWSSLLKPLSAFPTPPDSIGTDSWSLSSDSCTATRKQSAPTSSPSTWQTPAITASTNFLTALLPPSCKTAAKSSGILPGILHRGQHLFTPYTIAMAGCILDALSSKFCHTLLQNPVIPRIRHITAAARPTGSFGELIVATALLIATKFLNDRPPHNVHFATQVFDDAFSVDMLTVAERVVLGDVNYRLGYLCAEGVVGEKLCRLEKSIEDESRKAPGVDGLEGLEFELDLDLDADAGYSDDIVDEGRMLAVFEMDDDFEYDDDNDN</sequence>
<name>A0AAV9UPU4_9PEZI</name>
<feature type="region of interest" description="Disordered" evidence="1">
    <location>
        <begin position="1"/>
        <end position="74"/>
    </location>
</feature>
<reference evidence="3 4" key="1">
    <citation type="submission" date="2019-10" db="EMBL/GenBank/DDBJ databases">
        <authorList>
            <person name="Palmer J.M."/>
        </authorList>
    </citation>
    <scope>NUCLEOTIDE SEQUENCE [LARGE SCALE GENOMIC DNA]</scope>
    <source>
        <strain evidence="3 4">TWF696</strain>
    </source>
</reference>
<comment type="caution">
    <text evidence="3">The sequence shown here is derived from an EMBL/GenBank/DDBJ whole genome shotgun (WGS) entry which is preliminary data.</text>
</comment>
<dbReference type="InterPro" id="IPR006671">
    <property type="entry name" value="Cyclin_N"/>
</dbReference>
<dbReference type="SUPFAM" id="SSF47954">
    <property type="entry name" value="Cyclin-like"/>
    <property type="match status" value="1"/>
</dbReference>
<keyword evidence="4" id="KW-1185">Reference proteome</keyword>
<dbReference type="InterPro" id="IPR036915">
    <property type="entry name" value="Cyclin-like_sf"/>
</dbReference>
<dbReference type="AlphaFoldDB" id="A0AAV9UPU4"/>
<dbReference type="Pfam" id="PF00134">
    <property type="entry name" value="Cyclin_N"/>
    <property type="match status" value="1"/>
</dbReference>
<evidence type="ECO:0000313" key="4">
    <source>
        <dbReference type="Proteomes" id="UP001375240"/>
    </source>
</evidence>
<gene>
    <name evidence="3" type="ORF">TWF696_006809</name>
</gene>
<feature type="domain" description="Cyclin N-terminal" evidence="2">
    <location>
        <begin position="161"/>
        <end position="214"/>
    </location>
</feature>
<evidence type="ECO:0000313" key="3">
    <source>
        <dbReference type="EMBL" id="KAK6346691.1"/>
    </source>
</evidence>
<feature type="compositionally biased region" description="Polar residues" evidence="1">
    <location>
        <begin position="46"/>
        <end position="74"/>
    </location>
</feature>
<accession>A0AAV9UPU4</accession>
<proteinExistence type="predicted"/>
<dbReference type="EMBL" id="JAVHNQ010000005">
    <property type="protein sequence ID" value="KAK6346691.1"/>
    <property type="molecule type" value="Genomic_DNA"/>
</dbReference>
<protein>
    <recommendedName>
        <fullName evidence="2">Cyclin N-terminal domain-containing protein</fullName>
    </recommendedName>
</protein>
<dbReference type="Proteomes" id="UP001375240">
    <property type="component" value="Unassembled WGS sequence"/>
</dbReference>
<organism evidence="3 4">
    <name type="scientific">Orbilia brochopaga</name>
    <dbReference type="NCBI Taxonomy" id="3140254"/>
    <lineage>
        <taxon>Eukaryota</taxon>
        <taxon>Fungi</taxon>
        <taxon>Dikarya</taxon>
        <taxon>Ascomycota</taxon>
        <taxon>Pezizomycotina</taxon>
        <taxon>Orbiliomycetes</taxon>
        <taxon>Orbiliales</taxon>
        <taxon>Orbiliaceae</taxon>
        <taxon>Orbilia</taxon>
    </lineage>
</organism>